<keyword evidence="2" id="KW-1185">Reference proteome</keyword>
<dbReference type="AlphaFoldDB" id="A0A0B3VU56"/>
<accession>A0A0B3VU56</accession>
<reference evidence="1 2" key="1">
    <citation type="submission" date="2014-12" db="EMBL/GenBank/DDBJ databases">
        <title>Draft genome sequence of Terrisporobacter sp. 08-306576, isolated from the blood culture of a bacteremia patient.</title>
        <authorList>
            <person name="Lund L.C."/>
            <person name="Sydenham T.V."/>
            <person name="Hogh S.V."/>
            <person name="Skov M.N."/>
            <person name="Kemp M."/>
            <person name="Justesen U.S."/>
        </authorList>
    </citation>
    <scope>NUCLEOTIDE SEQUENCE [LARGE SCALE GENOMIC DNA]</scope>
    <source>
        <strain evidence="1 2">08-306576</strain>
    </source>
</reference>
<dbReference type="Proteomes" id="UP000031189">
    <property type="component" value="Unassembled WGS sequence"/>
</dbReference>
<protein>
    <recommendedName>
        <fullName evidence="3">Phage protein</fullName>
    </recommendedName>
</protein>
<dbReference type="EMBL" id="JWHR01000121">
    <property type="protein sequence ID" value="KHS56159.1"/>
    <property type="molecule type" value="Genomic_DNA"/>
</dbReference>
<evidence type="ECO:0000313" key="2">
    <source>
        <dbReference type="Proteomes" id="UP000031189"/>
    </source>
</evidence>
<evidence type="ECO:0000313" key="1">
    <source>
        <dbReference type="EMBL" id="KHS56159.1"/>
    </source>
</evidence>
<dbReference type="Pfam" id="PF12691">
    <property type="entry name" value="Phage_tail_terminator_6"/>
    <property type="match status" value="1"/>
</dbReference>
<sequence length="112" mass="12739">MLISKVKEILEVNDIKENITMGSLADSDSVGLFATAGQPATLYFDNQKLERPGLQVIVRNKSYEKGFEIIRNIYEILNKQVGFNPQQSPFYIGRDEKGNAEFSVNYIVYIED</sequence>
<dbReference type="RefSeq" id="WP_039680788.1">
    <property type="nucleotide sequence ID" value="NZ_JWHR01000121.1"/>
</dbReference>
<organism evidence="1 2">
    <name type="scientific">Terrisporobacter othiniensis</name>
    <dbReference type="NCBI Taxonomy" id="1577792"/>
    <lineage>
        <taxon>Bacteria</taxon>
        <taxon>Bacillati</taxon>
        <taxon>Bacillota</taxon>
        <taxon>Clostridia</taxon>
        <taxon>Peptostreptococcales</taxon>
        <taxon>Peptostreptococcaceae</taxon>
        <taxon>Terrisporobacter</taxon>
    </lineage>
</organism>
<proteinExistence type="predicted"/>
<dbReference type="OrthoDB" id="2989795at2"/>
<gene>
    <name evidence="1" type="ORF">QX51_15455</name>
</gene>
<dbReference type="InterPro" id="IPR024411">
    <property type="entry name" value="Tail_terminator_phage"/>
</dbReference>
<dbReference type="STRING" id="1577792.QX51_15455"/>
<evidence type="ECO:0008006" key="3">
    <source>
        <dbReference type="Google" id="ProtNLM"/>
    </source>
</evidence>
<name>A0A0B3VU56_9FIRM</name>
<comment type="caution">
    <text evidence="1">The sequence shown here is derived from an EMBL/GenBank/DDBJ whole genome shotgun (WGS) entry which is preliminary data.</text>
</comment>